<keyword evidence="14 17" id="KW-0234">DNA repair</keyword>
<dbReference type="InterPro" id="IPR036279">
    <property type="entry name" value="5-3_exonuclease_C_sf"/>
</dbReference>
<comment type="caution">
    <text evidence="21">The sequence shown here is derived from an EMBL/GenBank/DDBJ whole genome shotgun (WGS) entry which is preliminary data.</text>
</comment>
<dbReference type="PANTHER" id="PTHR10133">
    <property type="entry name" value="DNA POLYMERASE I"/>
    <property type="match status" value="1"/>
</dbReference>
<dbReference type="NCBIfam" id="NF004397">
    <property type="entry name" value="PRK05755.1"/>
    <property type="match status" value="1"/>
</dbReference>
<comment type="catalytic activity">
    <reaction evidence="15 17">
        <text>DNA(n) + a 2'-deoxyribonucleoside 5'-triphosphate = DNA(n+1) + diphosphate</text>
        <dbReference type="Rhea" id="RHEA:22508"/>
        <dbReference type="Rhea" id="RHEA-COMP:17339"/>
        <dbReference type="Rhea" id="RHEA-COMP:17340"/>
        <dbReference type="ChEBI" id="CHEBI:33019"/>
        <dbReference type="ChEBI" id="CHEBI:61560"/>
        <dbReference type="ChEBI" id="CHEBI:173112"/>
        <dbReference type="EC" id="2.7.7.7"/>
    </reaction>
</comment>
<dbReference type="Gene3D" id="3.30.420.10">
    <property type="entry name" value="Ribonuclease H-like superfamily/Ribonuclease H"/>
    <property type="match status" value="1"/>
</dbReference>
<comment type="function">
    <text evidence="17">In addition to polymerase activity, this DNA polymerase exhibits 3'-5' and 5'-3' exonuclease activity.</text>
</comment>
<dbReference type="CDD" id="cd06139">
    <property type="entry name" value="DNA_polA_I_Ecoli_like_exo"/>
    <property type="match status" value="1"/>
</dbReference>
<proteinExistence type="inferred from homology"/>
<dbReference type="InterPro" id="IPR020045">
    <property type="entry name" value="DNA_polI_H3TH"/>
</dbReference>
<keyword evidence="11 17" id="KW-0269">Exonuclease</keyword>
<gene>
    <name evidence="17 21" type="primary">polA</name>
    <name evidence="21" type="ORF">OIK44_19345</name>
</gene>
<evidence type="ECO:0000259" key="18">
    <source>
        <dbReference type="SMART" id="SM00474"/>
    </source>
</evidence>
<dbReference type="InterPro" id="IPR002298">
    <property type="entry name" value="DNA_polymerase_A"/>
</dbReference>
<dbReference type="Proteomes" id="UP001221208">
    <property type="component" value="Unassembled WGS sequence"/>
</dbReference>
<dbReference type="PRINTS" id="PR00868">
    <property type="entry name" value="DNAPOLI"/>
</dbReference>
<dbReference type="InterPro" id="IPR018320">
    <property type="entry name" value="DNA_polymerase_1"/>
</dbReference>
<dbReference type="PROSITE" id="PS00447">
    <property type="entry name" value="DNA_POLYMERASE_A"/>
    <property type="match status" value="1"/>
</dbReference>
<evidence type="ECO:0000256" key="11">
    <source>
        <dbReference type="ARBA" id="ARBA00022839"/>
    </source>
</evidence>
<dbReference type="Pfam" id="PF02739">
    <property type="entry name" value="5_3_exonuc_N"/>
    <property type="match status" value="1"/>
</dbReference>
<dbReference type="SMART" id="SM00482">
    <property type="entry name" value="POLAc"/>
    <property type="match status" value="1"/>
</dbReference>
<name>A0ABT5K416_9BURK</name>
<evidence type="ECO:0000256" key="2">
    <source>
        <dbReference type="ARBA" id="ARBA00011541"/>
    </source>
</evidence>
<evidence type="ECO:0000256" key="17">
    <source>
        <dbReference type="RuleBase" id="RU004460"/>
    </source>
</evidence>
<protein>
    <recommendedName>
        <fullName evidence="4 16">DNA polymerase I</fullName>
        <ecNumber evidence="3 16">2.7.7.7</ecNumber>
    </recommendedName>
</protein>
<dbReference type="PANTHER" id="PTHR10133:SF27">
    <property type="entry name" value="DNA POLYMERASE NU"/>
    <property type="match status" value="1"/>
</dbReference>
<evidence type="ECO:0000259" key="20">
    <source>
        <dbReference type="SMART" id="SM00482"/>
    </source>
</evidence>
<organism evidence="21 22">
    <name type="scientific">Janthinobacterium fluminis</name>
    <dbReference type="NCBI Taxonomy" id="2987524"/>
    <lineage>
        <taxon>Bacteria</taxon>
        <taxon>Pseudomonadati</taxon>
        <taxon>Pseudomonadota</taxon>
        <taxon>Betaproteobacteria</taxon>
        <taxon>Burkholderiales</taxon>
        <taxon>Oxalobacteraceae</taxon>
        <taxon>Janthinobacterium</taxon>
    </lineage>
</organism>
<evidence type="ECO:0000256" key="4">
    <source>
        <dbReference type="ARBA" id="ARBA00020311"/>
    </source>
</evidence>
<keyword evidence="13 17" id="KW-0238">DNA-binding</keyword>
<evidence type="ECO:0000259" key="19">
    <source>
        <dbReference type="SMART" id="SM00475"/>
    </source>
</evidence>
<dbReference type="InterPro" id="IPR001098">
    <property type="entry name" value="DNA-dir_DNA_pol_A_palm_dom"/>
</dbReference>
<feature type="domain" description="DNA-directed DNA polymerase family A palm" evidence="20">
    <location>
        <begin position="670"/>
        <end position="876"/>
    </location>
</feature>
<dbReference type="InterPro" id="IPR019760">
    <property type="entry name" value="DNA-dir_DNA_pol_A_CS"/>
</dbReference>
<dbReference type="Pfam" id="PF01367">
    <property type="entry name" value="5_3_exonuc"/>
    <property type="match status" value="1"/>
</dbReference>
<dbReference type="RefSeq" id="WP_273673100.1">
    <property type="nucleotide sequence ID" value="NZ_JAQQXR010000008.1"/>
</dbReference>
<dbReference type="CDD" id="cd08637">
    <property type="entry name" value="DNA_pol_A_pol_I_C"/>
    <property type="match status" value="1"/>
</dbReference>
<evidence type="ECO:0000256" key="3">
    <source>
        <dbReference type="ARBA" id="ARBA00012417"/>
    </source>
</evidence>
<dbReference type="Pfam" id="PF01612">
    <property type="entry name" value="DNA_pol_A_exo1"/>
    <property type="match status" value="1"/>
</dbReference>
<dbReference type="Gene3D" id="3.30.70.370">
    <property type="match status" value="1"/>
</dbReference>
<keyword evidence="22" id="KW-1185">Reference proteome</keyword>
<dbReference type="SMART" id="SM00474">
    <property type="entry name" value="35EXOc"/>
    <property type="match status" value="1"/>
</dbReference>
<keyword evidence="9 17" id="KW-0227">DNA damage</keyword>
<dbReference type="CDD" id="cd09898">
    <property type="entry name" value="H3TH_53EXO"/>
    <property type="match status" value="1"/>
</dbReference>
<keyword evidence="6 17" id="KW-0548">Nucleotidyltransferase</keyword>
<keyword evidence="10 17" id="KW-0378">Hydrolase</keyword>
<keyword evidence="12 17" id="KW-0239">DNA-directed DNA polymerase</keyword>
<evidence type="ECO:0000256" key="8">
    <source>
        <dbReference type="ARBA" id="ARBA00022722"/>
    </source>
</evidence>
<dbReference type="SUPFAM" id="SSF56672">
    <property type="entry name" value="DNA/RNA polymerases"/>
    <property type="match status" value="1"/>
</dbReference>
<dbReference type="GO" id="GO:0003887">
    <property type="term" value="F:DNA-directed DNA polymerase activity"/>
    <property type="evidence" value="ECO:0007669"/>
    <property type="project" value="UniProtKB-EC"/>
</dbReference>
<comment type="similarity">
    <text evidence="1 17">Belongs to the DNA polymerase type-A family.</text>
</comment>
<feature type="domain" description="3'-5' exonuclease" evidence="18">
    <location>
        <begin position="315"/>
        <end position="501"/>
    </location>
</feature>
<dbReference type="CDD" id="cd09859">
    <property type="entry name" value="PIN_53EXO"/>
    <property type="match status" value="1"/>
</dbReference>
<dbReference type="SUPFAM" id="SSF88723">
    <property type="entry name" value="PIN domain-like"/>
    <property type="match status" value="1"/>
</dbReference>
<evidence type="ECO:0000256" key="14">
    <source>
        <dbReference type="ARBA" id="ARBA00023204"/>
    </source>
</evidence>
<dbReference type="EMBL" id="JAQQXR010000008">
    <property type="protein sequence ID" value="MDC8759744.1"/>
    <property type="molecule type" value="Genomic_DNA"/>
</dbReference>
<dbReference type="Gene3D" id="1.20.1060.10">
    <property type="entry name" value="Taq DNA Polymerase, Chain T, domain 4"/>
    <property type="match status" value="1"/>
</dbReference>
<dbReference type="SUPFAM" id="SSF47807">
    <property type="entry name" value="5' to 3' exonuclease, C-terminal subdomain"/>
    <property type="match status" value="1"/>
</dbReference>
<dbReference type="InterPro" id="IPR008918">
    <property type="entry name" value="HhH2"/>
</dbReference>
<dbReference type="InterPro" id="IPR012337">
    <property type="entry name" value="RNaseH-like_sf"/>
</dbReference>
<sequence>MQKTLLLVDGSSYLYRAFHALPDLRGPGGVPTGAMHGMINMLRRLRVDYPAAFIACVFDAKGKTFRDDMYAEYKAQRPSMPPDLALQIAPIHEAVKAMGWPILMVEGVEADDVIGTLAVQAAAAGMSVVVSTGDKDLAQLVNAQVTLINTMSNETLDEAAVLAKFGVPPNRIIDYLSLIGDTVDNVPGVSKCGPKTALKWLAQYDSLEGVIANAASIGGAVGENLRKVLDWLPQARALITVKTDCDLSGHMLSIGESLKALDEDQATLLAFYERYGFKTLLREIASAMPAAGSAQLNSPIGDLFGSAAEAVPAQYETVLTEAQLDAWLARIDAAALTSVDTETTSLEPMTAQMVGISLCCEPGVAAYIPLAHRYAGAPQQLAREHVLAKLKPWLEDAAKLKVGQNLKYDSHIFANHGVALRGIHHDTLLQSYVFESHKTHDMDSLALRHLNRQTIAFADVCGKGASQICFDQVEIEAATNYAAEDADVTLCLHQAMWGHVDGDASLTRIYRDIEMPTAVVLQKIERNGVLIDAALLGVQSNELGKRILELEQKAYELAEQPFNLGSPKQIGEIFFEKLKLPVVKKTPTGAPSTDEEVLQKLAEDYPLPKILLEYRGMAKLKSTYTDKLPKMINADTGRVHTNYAQAVAVTGRLASNDPNLQNIPIRTKEGRRIREAFIAPPGSVIVSADYSQIELRIMAHISGDAAMLRAFAEGIDIHRATAAEIFGVPPEEVQSEQRRYAKVINFGLIYGMSAFGLAGNLGVDRAAAQSYIDRYFARFSGVKQYMDDTRMQAKARGYVETVFGRRLWLPEINSPNGPRRQGAERAAINAPMQGTAADLIKLAMIAVQGWLEADGLQTKMIMQVHDELVLEVPEAELALVRERLPALMAGVAQLKVPLTAEVGIGKNWDEAH</sequence>
<evidence type="ECO:0000256" key="6">
    <source>
        <dbReference type="ARBA" id="ARBA00022695"/>
    </source>
</evidence>
<dbReference type="InterPro" id="IPR036397">
    <property type="entry name" value="RNaseH_sf"/>
</dbReference>
<evidence type="ECO:0000313" key="21">
    <source>
        <dbReference type="EMBL" id="MDC8759744.1"/>
    </source>
</evidence>
<evidence type="ECO:0000256" key="1">
    <source>
        <dbReference type="ARBA" id="ARBA00007705"/>
    </source>
</evidence>
<evidence type="ECO:0000256" key="5">
    <source>
        <dbReference type="ARBA" id="ARBA00022679"/>
    </source>
</evidence>
<dbReference type="Pfam" id="PF00476">
    <property type="entry name" value="DNA_pol_A"/>
    <property type="match status" value="1"/>
</dbReference>
<dbReference type="InterPro" id="IPR002562">
    <property type="entry name" value="3'-5'_exonuclease_dom"/>
</dbReference>
<dbReference type="InterPro" id="IPR002421">
    <property type="entry name" value="5-3_exonuclease"/>
</dbReference>
<evidence type="ECO:0000256" key="10">
    <source>
        <dbReference type="ARBA" id="ARBA00022801"/>
    </source>
</evidence>
<reference evidence="21 22" key="1">
    <citation type="submission" date="2022-10" db="EMBL/GenBank/DDBJ databases">
        <title>Janthinobacterium sp. hw3 Genome sequencing.</title>
        <authorList>
            <person name="Park S."/>
        </authorList>
    </citation>
    <scope>NUCLEOTIDE SEQUENCE [LARGE SCALE GENOMIC DNA]</scope>
    <source>
        <strain evidence="22">hw3</strain>
    </source>
</reference>
<evidence type="ECO:0000256" key="16">
    <source>
        <dbReference type="NCBIfam" id="TIGR00593"/>
    </source>
</evidence>
<dbReference type="EC" id="2.7.7.7" evidence="3 16"/>
<comment type="subunit">
    <text evidence="2">Single-chain monomer with multiple functions.</text>
</comment>
<dbReference type="InterPro" id="IPR043502">
    <property type="entry name" value="DNA/RNA_pol_sf"/>
</dbReference>
<keyword evidence="5 17" id="KW-0808">Transferase</keyword>
<dbReference type="SUPFAM" id="SSF53098">
    <property type="entry name" value="Ribonuclease H-like"/>
    <property type="match status" value="1"/>
</dbReference>
<evidence type="ECO:0000256" key="9">
    <source>
        <dbReference type="ARBA" id="ARBA00022763"/>
    </source>
</evidence>
<evidence type="ECO:0000256" key="7">
    <source>
        <dbReference type="ARBA" id="ARBA00022705"/>
    </source>
</evidence>
<keyword evidence="7 17" id="KW-0235">DNA replication</keyword>
<evidence type="ECO:0000256" key="12">
    <source>
        <dbReference type="ARBA" id="ARBA00022932"/>
    </source>
</evidence>
<dbReference type="SMART" id="SM00279">
    <property type="entry name" value="HhH2"/>
    <property type="match status" value="1"/>
</dbReference>
<dbReference type="InterPro" id="IPR020046">
    <property type="entry name" value="5-3_exonucl_a-hlix_arch_N"/>
</dbReference>
<keyword evidence="8" id="KW-0540">Nuclease</keyword>
<evidence type="ECO:0000256" key="13">
    <source>
        <dbReference type="ARBA" id="ARBA00023125"/>
    </source>
</evidence>
<dbReference type="InterPro" id="IPR029060">
    <property type="entry name" value="PIN-like_dom_sf"/>
</dbReference>
<accession>A0ABT5K416</accession>
<dbReference type="Gene3D" id="3.40.50.1010">
    <property type="entry name" value="5'-nuclease"/>
    <property type="match status" value="1"/>
</dbReference>
<dbReference type="NCBIfam" id="TIGR00593">
    <property type="entry name" value="pola"/>
    <property type="match status" value="1"/>
</dbReference>
<dbReference type="Gene3D" id="1.10.150.20">
    <property type="entry name" value="5' to 3' exonuclease, C-terminal subdomain"/>
    <property type="match status" value="2"/>
</dbReference>
<evidence type="ECO:0000313" key="22">
    <source>
        <dbReference type="Proteomes" id="UP001221208"/>
    </source>
</evidence>
<dbReference type="SMART" id="SM00475">
    <property type="entry name" value="53EXOc"/>
    <property type="match status" value="1"/>
</dbReference>
<feature type="domain" description="5'-3' exonuclease" evidence="19">
    <location>
        <begin position="2"/>
        <end position="257"/>
    </location>
</feature>
<evidence type="ECO:0000256" key="15">
    <source>
        <dbReference type="ARBA" id="ARBA00049244"/>
    </source>
</evidence>